<dbReference type="Proteomes" id="UP000298663">
    <property type="component" value="Chromosome X"/>
</dbReference>
<proteinExistence type="predicted"/>
<gene>
    <name evidence="1" type="ORF">L596_004712</name>
</gene>
<accession>A0A4U8UY97</accession>
<dbReference type="EMBL" id="AZBU02000001">
    <property type="protein sequence ID" value="TMS37869.1"/>
    <property type="molecule type" value="Genomic_DNA"/>
</dbReference>
<reference evidence="1 2" key="1">
    <citation type="journal article" date="2015" name="Genome Biol.">
        <title>Comparative genomics of Steinernema reveals deeply conserved gene regulatory networks.</title>
        <authorList>
            <person name="Dillman A.R."/>
            <person name="Macchietto M."/>
            <person name="Porter C.F."/>
            <person name="Rogers A."/>
            <person name="Williams B."/>
            <person name="Antoshechkin I."/>
            <person name="Lee M.M."/>
            <person name="Goodwin Z."/>
            <person name="Lu X."/>
            <person name="Lewis E.E."/>
            <person name="Goodrich-Blair H."/>
            <person name="Stock S.P."/>
            <person name="Adams B.J."/>
            <person name="Sternberg P.W."/>
            <person name="Mortazavi A."/>
        </authorList>
    </citation>
    <scope>NUCLEOTIDE SEQUENCE [LARGE SCALE GENOMIC DNA]</scope>
    <source>
        <strain evidence="1 2">ALL</strain>
    </source>
</reference>
<dbReference type="AlphaFoldDB" id="A0A4U8UY97"/>
<reference evidence="1 2" key="2">
    <citation type="journal article" date="2019" name="G3 (Bethesda)">
        <title>Hybrid Assembly of the Genome of the Entomopathogenic Nematode Steinernema carpocapsae Identifies the X-Chromosome.</title>
        <authorList>
            <person name="Serra L."/>
            <person name="Macchietto M."/>
            <person name="Macias-Munoz A."/>
            <person name="McGill C.J."/>
            <person name="Rodriguez I.M."/>
            <person name="Rodriguez B."/>
            <person name="Murad R."/>
            <person name="Mortazavi A."/>
        </authorList>
    </citation>
    <scope>NUCLEOTIDE SEQUENCE [LARGE SCALE GENOMIC DNA]</scope>
    <source>
        <strain evidence="1 2">ALL</strain>
    </source>
</reference>
<organism evidence="1 2">
    <name type="scientific">Steinernema carpocapsae</name>
    <name type="common">Entomopathogenic nematode</name>
    <dbReference type="NCBI Taxonomy" id="34508"/>
    <lineage>
        <taxon>Eukaryota</taxon>
        <taxon>Metazoa</taxon>
        <taxon>Ecdysozoa</taxon>
        <taxon>Nematoda</taxon>
        <taxon>Chromadorea</taxon>
        <taxon>Rhabditida</taxon>
        <taxon>Tylenchina</taxon>
        <taxon>Panagrolaimomorpha</taxon>
        <taxon>Strongyloidoidea</taxon>
        <taxon>Steinernematidae</taxon>
        <taxon>Steinernema</taxon>
    </lineage>
</organism>
<comment type="caution">
    <text evidence="1">The sequence shown here is derived from an EMBL/GenBank/DDBJ whole genome shotgun (WGS) entry which is preliminary data.</text>
</comment>
<evidence type="ECO:0000313" key="1">
    <source>
        <dbReference type="EMBL" id="TMS37869.1"/>
    </source>
</evidence>
<evidence type="ECO:0000313" key="2">
    <source>
        <dbReference type="Proteomes" id="UP000298663"/>
    </source>
</evidence>
<sequence length="99" mass="10844">MPVTWCATFQWVDRFVIQRREVAGEEVAACPPGQPVVTDCASCSRSGQRTGQLDMLFVHLACPLIDDCRHRVGLVAAVAAATADEAPRMRTEVVVSCRR</sequence>
<dbReference type="EMBL" id="CM016762">
    <property type="protein sequence ID" value="TMS37869.1"/>
    <property type="molecule type" value="Genomic_DNA"/>
</dbReference>
<keyword evidence="2" id="KW-1185">Reference proteome</keyword>
<name>A0A4U8UY97_STECR</name>
<protein>
    <submittedName>
        <fullName evidence="1">Uncharacterized protein</fullName>
    </submittedName>
</protein>